<dbReference type="Gene3D" id="1.10.12.10">
    <property type="entry name" value="Lyase 2-enoyl-coa Hydratase, Chain A, domain 2"/>
    <property type="match status" value="1"/>
</dbReference>
<protein>
    <submittedName>
        <fullName evidence="3">Crotonase</fullName>
    </submittedName>
</protein>
<comment type="caution">
    <text evidence="3">The sequence shown here is derived from an EMBL/GenBank/DDBJ whole genome shotgun (WGS) entry which is preliminary data.</text>
</comment>
<evidence type="ECO:0000256" key="1">
    <source>
        <dbReference type="ARBA" id="ARBA00005254"/>
    </source>
</evidence>
<reference evidence="3 4" key="1">
    <citation type="submission" date="2018-07" db="EMBL/GenBank/DDBJ databases">
        <title>Genomic and Epidemiologic Investigation of an Indolent Hospital Outbreak.</title>
        <authorList>
            <person name="Johnson R.C."/>
            <person name="Deming C."/>
            <person name="Conlan S."/>
            <person name="Zellmer C.J."/>
            <person name="Michelin A.V."/>
            <person name="Lee-Lin S."/>
            <person name="Thomas P.J."/>
            <person name="Park M."/>
            <person name="Weingarten R.A."/>
            <person name="Less J."/>
            <person name="Dekker J.P."/>
            <person name="Frank K.M."/>
            <person name="Musser K.A."/>
            <person name="Mcquiston J.R."/>
            <person name="Henderson D.K."/>
            <person name="Lau A.F."/>
            <person name="Palmore T.N."/>
            <person name="Segre J.A."/>
        </authorList>
    </citation>
    <scope>NUCLEOTIDE SEQUENCE [LARGE SCALE GENOMIC DNA]</scope>
    <source>
        <strain evidence="3 4">SK-NIH.Env6_1116</strain>
    </source>
</reference>
<organism evidence="3 4">
    <name type="scientific">Sphingobium yanoikuyae</name>
    <name type="common">Sphingomonas yanoikuyae</name>
    <dbReference type="NCBI Taxonomy" id="13690"/>
    <lineage>
        <taxon>Bacteria</taxon>
        <taxon>Pseudomonadati</taxon>
        <taxon>Pseudomonadota</taxon>
        <taxon>Alphaproteobacteria</taxon>
        <taxon>Sphingomonadales</taxon>
        <taxon>Sphingomonadaceae</taxon>
        <taxon>Sphingobium</taxon>
    </lineage>
</organism>
<accession>A0A430C951</accession>
<dbReference type="Proteomes" id="UP000287401">
    <property type="component" value="Unassembled WGS sequence"/>
</dbReference>
<dbReference type="Gene3D" id="3.90.226.10">
    <property type="entry name" value="2-enoyl-CoA Hydratase, Chain A, domain 1"/>
    <property type="match status" value="1"/>
</dbReference>
<keyword evidence="2" id="KW-0456">Lyase</keyword>
<comment type="similarity">
    <text evidence="1">Belongs to the enoyl-CoA hydratase/isomerase family.</text>
</comment>
<dbReference type="PANTHER" id="PTHR11941">
    <property type="entry name" value="ENOYL-COA HYDRATASE-RELATED"/>
    <property type="match status" value="1"/>
</dbReference>
<name>A0A430C951_SPHYA</name>
<proteinExistence type="inferred from homology"/>
<gene>
    <name evidence="3" type="ORF">DAH51_01815</name>
</gene>
<dbReference type="CDD" id="cd06558">
    <property type="entry name" value="crotonase-like"/>
    <property type="match status" value="1"/>
</dbReference>
<dbReference type="GO" id="GO:0016829">
    <property type="term" value="F:lyase activity"/>
    <property type="evidence" value="ECO:0007669"/>
    <property type="project" value="UniProtKB-KW"/>
</dbReference>
<sequence length="256" mass="27725">MASVELEASGHIAHVRLNRPSVLNAIDSDMERALAEAWTRIDDDPDIRVAVLTGAGDKAFCAGGDMSGSLAGHEGLSYGGGLTGIGGHLRRLRKPLICAVHGHVLGLGFELAMCADILLAADNTRFRLPESRAGIIDHCGVVHRAIRQLPYHIAMAMIVTSEPLDAGRALQFGLVNEIFSPSRMAETIEAWTTRLLKCSPLVSQAAKQAAIDGLETSLPEAVSRHYPLIERYRGSLDCKEAADAWRDRRDPQWSGR</sequence>
<dbReference type="InterPro" id="IPR029045">
    <property type="entry name" value="ClpP/crotonase-like_dom_sf"/>
</dbReference>
<evidence type="ECO:0000256" key="2">
    <source>
        <dbReference type="ARBA" id="ARBA00023239"/>
    </source>
</evidence>
<evidence type="ECO:0000313" key="4">
    <source>
        <dbReference type="Proteomes" id="UP000287401"/>
    </source>
</evidence>
<dbReference type="InterPro" id="IPR001753">
    <property type="entry name" value="Enoyl-CoA_hydra/iso"/>
</dbReference>
<evidence type="ECO:0000313" key="3">
    <source>
        <dbReference type="EMBL" id="RSU61363.1"/>
    </source>
</evidence>
<dbReference type="PANTHER" id="PTHR11941:SF54">
    <property type="entry name" value="ENOYL-COA HYDRATASE, MITOCHONDRIAL"/>
    <property type="match status" value="1"/>
</dbReference>
<dbReference type="GO" id="GO:0006635">
    <property type="term" value="P:fatty acid beta-oxidation"/>
    <property type="evidence" value="ECO:0007669"/>
    <property type="project" value="TreeGrafter"/>
</dbReference>
<dbReference type="EMBL" id="QRAL01000002">
    <property type="protein sequence ID" value="RSU61363.1"/>
    <property type="molecule type" value="Genomic_DNA"/>
</dbReference>
<dbReference type="InterPro" id="IPR014748">
    <property type="entry name" value="Enoyl-CoA_hydra_C"/>
</dbReference>
<dbReference type="RefSeq" id="WP_125997076.1">
    <property type="nucleotide sequence ID" value="NZ_QRAL01000002.1"/>
</dbReference>
<dbReference type="SUPFAM" id="SSF52096">
    <property type="entry name" value="ClpP/crotonase"/>
    <property type="match status" value="1"/>
</dbReference>
<dbReference type="Pfam" id="PF00378">
    <property type="entry name" value="ECH_1"/>
    <property type="match status" value="1"/>
</dbReference>
<dbReference type="AlphaFoldDB" id="A0A430C951"/>